<evidence type="ECO:0000313" key="5">
    <source>
        <dbReference type="EMBL" id="PZR07196.1"/>
    </source>
</evidence>
<dbReference type="GO" id="GO:0016787">
    <property type="term" value="F:hydrolase activity"/>
    <property type="evidence" value="ECO:0007669"/>
    <property type="project" value="UniProtKB-KW"/>
</dbReference>
<reference evidence="5 6" key="1">
    <citation type="submission" date="2017-08" db="EMBL/GenBank/DDBJ databases">
        <title>Infants hospitalized years apart are colonized by the same room-sourced microbial strains.</title>
        <authorList>
            <person name="Brooks B."/>
            <person name="Olm M.R."/>
            <person name="Firek B.A."/>
            <person name="Baker R."/>
            <person name="Thomas B.C."/>
            <person name="Morowitz M.J."/>
            <person name="Banfield J.F."/>
        </authorList>
    </citation>
    <scope>NUCLEOTIDE SEQUENCE [LARGE SCALE GENOMIC DNA]</scope>
    <source>
        <strain evidence="5">S2_003_000_R2_14</strain>
    </source>
</reference>
<keyword evidence="2 3" id="KW-0378">Hydrolase</keyword>
<comment type="similarity">
    <text evidence="1 3">Belongs to the type-B carboxylesterase/lipase family.</text>
</comment>
<dbReference type="Gene3D" id="3.40.50.1820">
    <property type="entry name" value="alpha/beta hydrolase"/>
    <property type="match status" value="1"/>
</dbReference>
<dbReference type="Proteomes" id="UP000249061">
    <property type="component" value="Unassembled WGS sequence"/>
</dbReference>
<dbReference type="PANTHER" id="PTHR11559">
    <property type="entry name" value="CARBOXYLESTERASE"/>
    <property type="match status" value="1"/>
</dbReference>
<proteinExistence type="inferred from homology"/>
<feature type="domain" description="Carboxylesterase type B" evidence="4">
    <location>
        <begin position="34"/>
        <end position="378"/>
    </location>
</feature>
<dbReference type="InterPro" id="IPR019819">
    <property type="entry name" value="Carboxylesterase_B_CS"/>
</dbReference>
<evidence type="ECO:0000313" key="6">
    <source>
        <dbReference type="Proteomes" id="UP000249061"/>
    </source>
</evidence>
<organism evidence="5 6">
    <name type="scientific">Archangium gephyra</name>
    <dbReference type="NCBI Taxonomy" id="48"/>
    <lineage>
        <taxon>Bacteria</taxon>
        <taxon>Pseudomonadati</taxon>
        <taxon>Myxococcota</taxon>
        <taxon>Myxococcia</taxon>
        <taxon>Myxococcales</taxon>
        <taxon>Cystobacterineae</taxon>
        <taxon>Archangiaceae</taxon>
        <taxon>Archangium</taxon>
    </lineage>
</organism>
<dbReference type="AlphaFoldDB" id="A0A2W5T4T1"/>
<feature type="domain" description="Carboxylesterase type B" evidence="4">
    <location>
        <begin position="399"/>
        <end position="522"/>
    </location>
</feature>
<name>A0A2W5T4T1_9BACT</name>
<evidence type="ECO:0000256" key="1">
    <source>
        <dbReference type="ARBA" id="ARBA00005964"/>
    </source>
</evidence>
<evidence type="ECO:0000256" key="2">
    <source>
        <dbReference type="ARBA" id="ARBA00022801"/>
    </source>
</evidence>
<dbReference type="EMBL" id="QFQP01000033">
    <property type="protein sequence ID" value="PZR07196.1"/>
    <property type="molecule type" value="Genomic_DNA"/>
</dbReference>
<evidence type="ECO:0000259" key="4">
    <source>
        <dbReference type="Pfam" id="PF00135"/>
    </source>
</evidence>
<sequence length="595" mass="64394">MRSSLLVLLVVSGCATTRGIAPWTEVKGAPADATVRTTAQGELVGFVERKGNHAWLGIPYAAKPERWRAPKPAEPWSGRREATRYGALCPQLNGPLGGAKDTGVVAGSEDCLTLSIFAPALTADEARSAKRPVMFWIHGGGNTIGTGNVYGFARNLALKHGVIIVNVNYRLGVLGWFHHPALLGPELSPEDASGNYGTLDLIAALKWVNQNIEAFGGDPANVTVFGESAGGFNTFSLLASPLAHGLFHRAAIQSGVPGSVGLQQAWHYVDDAQPGVKGSSSEVLVAQVLLDGKAKTREDAKQVISGMSADQLAAYLRGRTPEQLISPFKGPGFGMYDAPALLRDGHVLPPGDVTLALEHSKVPVLLGTNLDEFKLFMVGNPHYVSRFLGLRIKDEVAYERDSRFVTDVWRAMGVDAPVEAFRKAGAPVFAYRFDWADEPKSFFADVPKLLGAAHGLEIGFMFDDEDSEFDPFGVNTKENEAQRVKLARAMSSYWVQFARTGNPEQGVDGSLPTWEQAGAEHRFIVFDTDAKGGLRMEQGVLTLDSVEDAMWKNPAFTSDPALCQRAKGVFKDFAGEVGAWTAEREKRFAERCPKH</sequence>
<dbReference type="EC" id="3.1.1.-" evidence="3"/>
<gene>
    <name evidence="5" type="ORF">DI536_28475</name>
</gene>
<dbReference type="Pfam" id="PF00135">
    <property type="entry name" value="COesterase"/>
    <property type="match status" value="2"/>
</dbReference>
<dbReference type="InterPro" id="IPR019826">
    <property type="entry name" value="Carboxylesterase_B_AS"/>
</dbReference>
<accession>A0A2W5T4T1</accession>
<dbReference type="InterPro" id="IPR050309">
    <property type="entry name" value="Type-B_Carboxylest/Lipase"/>
</dbReference>
<evidence type="ECO:0000256" key="3">
    <source>
        <dbReference type="RuleBase" id="RU361235"/>
    </source>
</evidence>
<dbReference type="PROSITE" id="PS00122">
    <property type="entry name" value="CARBOXYLESTERASE_B_1"/>
    <property type="match status" value="1"/>
</dbReference>
<dbReference type="PROSITE" id="PS00941">
    <property type="entry name" value="CARBOXYLESTERASE_B_2"/>
    <property type="match status" value="1"/>
</dbReference>
<protein>
    <recommendedName>
        <fullName evidence="3">Carboxylic ester hydrolase</fullName>
        <ecNumber evidence="3">3.1.1.-</ecNumber>
    </recommendedName>
</protein>
<dbReference type="SUPFAM" id="SSF53474">
    <property type="entry name" value="alpha/beta-Hydrolases"/>
    <property type="match status" value="1"/>
</dbReference>
<comment type="caution">
    <text evidence="5">The sequence shown here is derived from an EMBL/GenBank/DDBJ whole genome shotgun (WGS) entry which is preliminary data.</text>
</comment>
<dbReference type="InterPro" id="IPR002018">
    <property type="entry name" value="CarbesteraseB"/>
</dbReference>
<dbReference type="InterPro" id="IPR029058">
    <property type="entry name" value="AB_hydrolase_fold"/>
</dbReference>